<dbReference type="InterPro" id="IPR050194">
    <property type="entry name" value="Glycosyltransferase_grp1"/>
</dbReference>
<evidence type="ECO:0000259" key="1">
    <source>
        <dbReference type="Pfam" id="PF00534"/>
    </source>
</evidence>
<dbReference type="PANTHER" id="PTHR45947:SF3">
    <property type="entry name" value="SULFOQUINOVOSYL TRANSFERASE SQD2"/>
    <property type="match status" value="1"/>
</dbReference>
<evidence type="ECO:0000259" key="2">
    <source>
        <dbReference type="Pfam" id="PF13439"/>
    </source>
</evidence>
<gene>
    <name evidence="3" type="ORF">A2936_01375</name>
</gene>
<dbReference type="InterPro" id="IPR028098">
    <property type="entry name" value="Glyco_trans_4-like_N"/>
</dbReference>
<evidence type="ECO:0008006" key="5">
    <source>
        <dbReference type="Google" id="ProtNLM"/>
    </source>
</evidence>
<dbReference type="SUPFAM" id="SSF53756">
    <property type="entry name" value="UDP-Glycosyltransferase/glycogen phosphorylase"/>
    <property type="match status" value="1"/>
</dbReference>
<organism evidence="3 4">
    <name type="scientific">Candidatus Uhrbacteria bacterium RIFCSPLOWO2_01_FULL_47_25</name>
    <dbReference type="NCBI Taxonomy" id="1802402"/>
    <lineage>
        <taxon>Bacteria</taxon>
        <taxon>Candidatus Uhriibacteriota</taxon>
    </lineage>
</organism>
<evidence type="ECO:0000313" key="4">
    <source>
        <dbReference type="Proteomes" id="UP000176846"/>
    </source>
</evidence>
<sequence length="378" mass="42736">MRLALVHDYLTQTGGAEKVLSAFYQEFPEAPIYTLVYNPKRFISLGDRDVHTSFIQRLPGGIKHYQWFLPLMPWATERLDLRGYDIVLSSASAFAKGVVTGDHTLHICYCHTPTRYLWSDAHSYVEELPYPNVIKKMIPAILVRLRMWDFIAAQRPDILIANSENVRRRIGKYYRRDSKVLHPPVNIDSFSPVNDIGRYYLTGGRLVSYKHFEIVIEAFNRLRMPLKIFGEGPAQTRLMSLAKPNVEFLGYCSREKLADAYARCVAFIQPQEEDFGITAIEAMASGRPVIALGAGGALEAVQPGKTGVFFEEQSWEALADTVVRFAPKDFEAAAIRSHAELFSETAFRQKIRKIIDESWIDHCASRSATGIANTNPAI</sequence>
<name>A0A1F7UZF4_9BACT</name>
<dbReference type="Pfam" id="PF00534">
    <property type="entry name" value="Glycos_transf_1"/>
    <property type="match status" value="1"/>
</dbReference>
<feature type="domain" description="Glycosyltransferase subfamily 4-like N-terminal" evidence="2">
    <location>
        <begin position="14"/>
        <end position="188"/>
    </location>
</feature>
<dbReference type="EMBL" id="MGEK01000002">
    <property type="protein sequence ID" value="OGL83134.1"/>
    <property type="molecule type" value="Genomic_DNA"/>
</dbReference>
<accession>A0A1F7UZF4</accession>
<dbReference type="Gene3D" id="3.40.50.2000">
    <property type="entry name" value="Glycogen Phosphorylase B"/>
    <property type="match status" value="2"/>
</dbReference>
<dbReference type="Pfam" id="PF13439">
    <property type="entry name" value="Glyco_transf_4"/>
    <property type="match status" value="1"/>
</dbReference>
<feature type="domain" description="Glycosyl transferase family 1" evidence="1">
    <location>
        <begin position="198"/>
        <end position="324"/>
    </location>
</feature>
<evidence type="ECO:0000313" key="3">
    <source>
        <dbReference type="EMBL" id="OGL83134.1"/>
    </source>
</evidence>
<dbReference type="AlphaFoldDB" id="A0A1F7UZF4"/>
<dbReference type="GO" id="GO:0016757">
    <property type="term" value="F:glycosyltransferase activity"/>
    <property type="evidence" value="ECO:0007669"/>
    <property type="project" value="InterPro"/>
</dbReference>
<dbReference type="InterPro" id="IPR001296">
    <property type="entry name" value="Glyco_trans_1"/>
</dbReference>
<reference evidence="3 4" key="1">
    <citation type="journal article" date="2016" name="Nat. Commun.">
        <title>Thousands of microbial genomes shed light on interconnected biogeochemical processes in an aquifer system.</title>
        <authorList>
            <person name="Anantharaman K."/>
            <person name="Brown C.T."/>
            <person name="Hug L.A."/>
            <person name="Sharon I."/>
            <person name="Castelle C.J."/>
            <person name="Probst A.J."/>
            <person name="Thomas B.C."/>
            <person name="Singh A."/>
            <person name="Wilkins M.J."/>
            <person name="Karaoz U."/>
            <person name="Brodie E.L."/>
            <person name="Williams K.H."/>
            <person name="Hubbard S.S."/>
            <person name="Banfield J.F."/>
        </authorList>
    </citation>
    <scope>NUCLEOTIDE SEQUENCE [LARGE SCALE GENOMIC DNA]</scope>
</reference>
<dbReference type="PANTHER" id="PTHR45947">
    <property type="entry name" value="SULFOQUINOVOSYL TRANSFERASE SQD2"/>
    <property type="match status" value="1"/>
</dbReference>
<comment type="caution">
    <text evidence="3">The sequence shown here is derived from an EMBL/GenBank/DDBJ whole genome shotgun (WGS) entry which is preliminary data.</text>
</comment>
<dbReference type="Proteomes" id="UP000176846">
    <property type="component" value="Unassembled WGS sequence"/>
</dbReference>
<protein>
    <recommendedName>
        <fullName evidence="5">Glycosyl transferase family 1 domain-containing protein</fullName>
    </recommendedName>
</protein>
<proteinExistence type="predicted"/>